<reference evidence="2 3" key="1">
    <citation type="journal article" date="2015" name="Genome Announc.">
        <title>Draft Genome Sequence of Filamentous Marine Cyanobacterium Lyngbya confervoides Strain BDU141951.</title>
        <authorList>
            <person name="Chandrababunaidu M.M."/>
            <person name="Sen D."/>
            <person name="Tripathy S."/>
        </authorList>
    </citation>
    <scope>NUCLEOTIDE SEQUENCE [LARGE SCALE GENOMIC DNA]</scope>
    <source>
        <strain evidence="2 3">BDU141951</strain>
    </source>
</reference>
<dbReference type="RefSeq" id="WP_166280936.1">
    <property type="nucleotide sequence ID" value="NZ_JTHE03000037.1"/>
</dbReference>
<evidence type="ECO:0000313" key="2">
    <source>
        <dbReference type="EMBL" id="MCM1982311.1"/>
    </source>
</evidence>
<evidence type="ECO:0000313" key="3">
    <source>
        <dbReference type="Proteomes" id="UP000031561"/>
    </source>
</evidence>
<protein>
    <recommendedName>
        <fullName evidence="4">Molecular chaperone DnaJ</fullName>
    </recommendedName>
</protein>
<accession>A0ABD4T0L5</accession>
<evidence type="ECO:0008006" key="4">
    <source>
        <dbReference type="Google" id="ProtNLM"/>
    </source>
</evidence>
<proteinExistence type="predicted"/>
<dbReference type="CDD" id="cd06257">
    <property type="entry name" value="DnaJ"/>
    <property type="match status" value="1"/>
</dbReference>
<dbReference type="Gene3D" id="1.10.287.110">
    <property type="entry name" value="DnaJ domain"/>
    <property type="match status" value="1"/>
</dbReference>
<dbReference type="InterPro" id="IPR036869">
    <property type="entry name" value="J_dom_sf"/>
</dbReference>
<feature type="coiled-coil region" evidence="1">
    <location>
        <begin position="155"/>
        <end position="226"/>
    </location>
</feature>
<evidence type="ECO:0000256" key="1">
    <source>
        <dbReference type="SAM" id="Coils"/>
    </source>
</evidence>
<dbReference type="AlphaFoldDB" id="A0ABD4T0L5"/>
<keyword evidence="3" id="KW-1185">Reference proteome</keyword>
<dbReference type="Proteomes" id="UP000031561">
    <property type="component" value="Unassembled WGS sequence"/>
</dbReference>
<gene>
    <name evidence="2" type="ORF">QQ91_0005650</name>
</gene>
<dbReference type="InterPro" id="IPR001623">
    <property type="entry name" value="DnaJ_domain"/>
</dbReference>
<name>A0ABD4T0L5_9CYAN</name>
<comment type="caution">
    <text evidence="2">The sequence shown here is derived from an EMBL/GenBank/DDBJ whole genome shotgun (WGS) entry which is preliminary data.</text>
</comment>
<dbReference type="SUPFAM" id="SSF46565">
    <property type="entry name" value="Chaperone J-domain"/>
    <property type="match status" value="1"/>
</dbReference>
<organism evidence="2 3">
    <name type="scientific">Lyngbya confervoides BDU141951</name>
    <dbReference type="NCBI Taxonomy" id="1574623"/>
    <lineage>
        <taxon>Bacteria</taxon>
        <taxon>Bacillati</taxon>
        <taxon>Cyanobacteriota</taxon>
        <taxon>Cyanophyceae</taxon>
        <taxon>Oscillatoriophycideae</taxon>
        <taxon>Oscillatoriales</taxon>
        <taxon>Microcoleaceae</taxon>
        <taxon>Lyngbya</taxon>
    </lineage>
</organism>
<keyword evidence="1" id="KW-0175">Coiled coil</keyword>
<sequence length="228" mass="26723">MDGGLVRHLSETAKALEQKRLELIDFEARLAERELDLATFQAELDAFERHYLQVVGMRQQELDRIEAQILDYEASLLAEQNFRPTGELKQLYRELAKQIHPDLATDPDERARREDLMAEVNRAYAAGDLARLQHLFETWNQSPESIQGDDTAAELMRTLRQIAQSQSRLQAIEEKIHAIEGSDLYRLWIKIQRAEQQGRHLLDEMSRQLDRQIQQAQQRLNRLKQQIR</sequence>
<dbReference type="EMBL" id="JTHE03000037">
    <property type="protein sequence ID" value="MCM1982311.1"/>
    <property type="molecule type" value="Genomic_DNA"/>
</dbReference>